<dbReference type="EnsemblMetazoa" id="CapteT219830">
    <property type="protein sequence ID" value="CapteP219830"/>
    <property type="gene ID" value="CapteG219830"/>
</dbReference>
<keyword evidence="5" id="KW-1185">Reference proteome</keyword>
<accession>R7VIW6</accession>
<feature type="transmembrane region" description="Helical" evidence="2">
    <location>
        <begin position="248"/>
        <end position="273"/>
    </location>
</feature>
<dbReference type="EMBL" id="KB291874">
    <property type="protein sequence ID" value="ELU18497.1"/>
    <property type="molecule type" value="Genomic_DNA"/>
</dbReference>
<evidence type="ECO:0000256" key="2">
    <source>
        <dbReference type="SAM" id="Phobius"/>
    </source>
</evidence>
<dbReference type="EMBL" id="AMQN01003768">
    <property type="status" value="NOT_ANNOTATED_CDS"/>
    <property type="molecule type" value="Genomic_DNA"/>
</dbReference>
<protein>
    <submittedName>
        <fullName evidence="3 4">Uncharacterized protein</fullName>
    </submittedName>
</protein>
<dbReference type="Proteomes" id="UP000014760">
    <property type="component" value="Unassembled WGS sequence"/>
</dbReference>
<sequence length="418" mass="45978">MESDSSYGTDPYHPKSPTAMMSDPYSGQGVGSGDPYDSRMGSTSDNEAYATPDAQHQADLRSMSEMLKNRSQEDISKKSKKSRMPKAPSFDVRGSFRKMKGAFKRGKDKQSIQQAASSHSIEVQEHDMEPQMLNLAMAGYPGEDSPASGYATPQPYDHHPGGYDVNPTDTLPRKQSGNKFDTMKSSVKNWLYPTIPNDPPNRPSEIAVLNKAPEKSLVRMSNAIYLLLIVGAVVGLVLLCMSSEGEHFSVLGALLFGLSLLALVGKVFLTIFWSEDPCPRLQPYLTKIDDVIGGAKDPYRLTESTVQAMPQVQPANAFSMDEYTYRYSMPPEGGLPSYDMPDVNPQYGDFEYPAPAYNGGYEPDAPAGYYGEKPPMTMDEETIDTKMRAGRSVEAIADQYDKAEFEGNDGPAVYSNYT</sequence>
<proteinExistence type="predicted"/>
<feature type="compositionally biased region" description="Basic and acidic residues" evidence="1">
    <location>
        <begin position="67"/>
        <end position="77"/>
    </location>
</feature>
<evidence type="ECO:0000313" key="5">
    <source>
        <dbReference type="Proteomes" id="UP000014760"/>
    </source>
</evidence>
<reference evidence="3 5" key="2">
    <citation type="journal article" date="2013" name="Nature">
        <title>Insights into bilaterian evolution from three spiralian genomes.</title>
        <authorList>
            <person name="Simakov O."/>
            <person name="Marletaz F."/>
            <person name="Cho S.J."/>
            <person name="Edsinger-Gonzales E."/>
            <person name="Havlak P."/>
            <person name="Hellsten U."/>
            <person name="Kuo D.H."/>
            <person name="Larsson T."/>
            <person name="Lv J."/>
            <person name="Arendt D."/>
            <person name="Savage R."/>
            <person name="Osoegawa K."/>
            <person name="de Jong P."/>
            <person name="Grimwood J."/>
            <person name="Chapman J.A."/>
            <person name="Shapiro H."/>
            <person name="Aerts A."/>
            <person name="Otillar R.P."/>
            <person name="Terry A.Y."/>
            <person name="Boore J.L."/>
            <person name="Grigoriev I.V."/>
            <person name="Lindberg D.R."/>
            <person name="Seaver E.C."/>
            <person name="Weisblat D.A."/>
            <person name="Putnam N.H."/>
            <person name="Rokhsar D.S."/>
        </authorList>
    </citation>
    <scope>NUCLEOTIDE SEQUENCE</scope>
    <source>
        <strain evidence="3 5">I ESC-2004</strain>
    </source>
</reference>
<feature type="region of interest" description="Disordered" evidence="1">
    <location>
        <begin position="1"/>
        <end position="123"/>
    </location>
</feature>
<evidence type="ECO:0000313" key="3">
    <source>
        <dbReference type="EMBL" id="ELU18497.1"/>
    </source>
</evidence>
<dbReference type="AlphaFoldDB" id="R7VIW6"/>
<keyword evidence="2" id="KW-1133">Transmembrane helix</keyword>
<reference evidence="4" key="3">
    <citation type="submission" date="2015-06" db="UniProtKB">
        <authorList>
            <consortium name="EnsemblMetazoa"/>
        </authorList>
    </citation>
    <scope>IDENTIFICATION</scope>
</reference>
<dbReference type="HOGENOM" id="CLU_657634_0_0_1"/>
<gene>
    <name evidence="3" type="ORF">CAPTEDRAFT_219830</name>
</gene>
<evidence type="ECO:0000313" key="4">
    <source>
        <dbReference type="EnsemblMetazoa" id="CapteP219830"/>
    </source>
</evidence>
<evidence type="ECO:0000256" key="1">
    <source>
        <dbReference type="SAM" id="MobiDB-lite"/>
    </source>
</evidence>
<keyword evidence="2" id="KW-0812">Transmembrane</keyword>
<name>R7VIW6_CAPTE</name>
<feature type="compositionally biased region" description="Low complexity" evidence="1">
    <location>
        <begin position="111"/>
        <end position="121"/>
    </location>
</feature>
<feature type="compositionally biased region" description="Basic residues" evidence="1">
    <location>
        <begin position="95"/>
        <end position="107"/>
    </location>
</feature>
<keyword evidence="2" id="KW-0472">Membrane</keyword>
<reference evidence="5" key="1">
    <citation type="submission" date="2012-12" db="EMBL/GenBank/DDBJ databases">
        <authorList>
            <person name="Hellsten U."/>
            <person name="Grimwood J."/>
            <person name="Chapman J.A."/>
            <person name="Shapiro H."/>
            <person name="Aerts A."/>
            <person name="Otillar R.P."/>
            <person name="Terry A.Y."/>
            <person name="Boore J.L."/>
            <person name="Simakov O."/>
            <person name="Marletaz F."/>
            <person name="Cho S.-J."/>
            <person name="Edsinger-Gonzales E."/>
            <person name="Havlak P."/>
            <person name="Kuo D.-H."/>
            <person name="Larsson T."/>
            <person name="Lv J."/>
            <person name="Arendt D."/>
            <person name="Savage R."/>
            <person name="Osoegawa K."/>
            <person name="de Jong P."/>
            <person name="Lindberg D.R."/>
            <person name="Seaver E.C."/>
            <person name="Weisblat D.A."/>
            <person name="Putnam N.H."/>
            <person name="Grigoriev I.V."/>
            <person name="Rokhsar D.S."/>
        </authorList>
    </citation>
    <scope>NUCLEOTIDE SEQUENCE</scope>
    <source>
        <strain evidence="5">I ESC-2004</strain>
    </source>
</reference>
<organism evidence="3">
    <name type="scientific">Capitella teleta</name>
    <name type="common">Polychaete worm</name>
    <dbReference type="NCBI Taxonomy" id="283909"/>
    <lineage>
        <taxon>Eukaryota</taxon>
        <taxon>Metazoa</taxon>
        <taxon>Spiralia</taxon>
        <taxon>Lophotrochozoa</taxon>
        <taxon>Annelida</taxon>
        <taxon>Polychaeta</taxon>
        <taxon>Sedentaria</taxon>
        <taxon>Scolecida</taxon>
        <taxon>Capitellidae</taxon>
        <taxon>Capitella</taxon>
    </lineage>
</organism>
<feature type="transmembrane region" description="Helical" evidence="2">
    <location>
        <begin position="223"/>
        <end position="241"/>
    </location>
</feature>